<dbReference type="RefSeq" id="WP_097779262.1">
    <property type="nucleotide sequence ID" value="NZ_NMTZ01000016.1"/>
</dbReference>
<protein>
    <submittedName>
        <fullName evidence="1">Uncharacterized protein</fullName>
    </submittedName>
</protein>
<proteinExistence type="predicted"/>
<comment type="caution">
    <text evidence="1">The sequence shown here is derived from an EMBL/GenBank/DDBJ whole genome shotgun (WGS) entry which is preliminary data.</text>
</comment>
<dbReference type="AlphaFoldDB" id="A0A2A7AYT6"/>
<organism evidence="1 2">
    <name type="scientific">Faecalibacterium prausnitzii</name>
    <dbReference type="NCBI Taxonomy" id="853"/>
    <lineage>
        <taxon>Bacteria</taxon>
        <taxon>Bacillati</taxon>
        <taxon>Bacillota</taxon>
        <taxon>Clostridia</taxon>
        <taxon>Eubacteriales</taxon>
        <taxon>Oscillospiraceae</taxon>
        <taxon>Faecalibacterium</taxon>
    </lineage>
</organism>
<dbReference type="EMBL" id="NMTZ01000016">
    <property type="protein sequence ID" value="PDX84304.1"/>
    <property type="molecule type" value="Genomic_DNA"/>
</dbReference>
<dbReference type="Proteomes" id="UP000220480">
    <property type="component" value="Unassembled WGS sequence"/>
</dbReference>
<name>A0A2A7AYT6_9FIRM</name>
<reference evidence="1 2" key="1">
    <citation type="journal article" date="2017" name="Front. Microbiol.">
        <title>New Insights into the Diversity of the Genus Faecalibacterium.</title>
        <authorList>
            <person name="Benevides L."/>
            <person name="Burman S."/>
            <person name="Martin R."/>
            <person name="Robert V."/>
            <person name="Thomas M."/>
            <person name="Miquel S."/>
            <person name="Chain F."/>
            <person name="Sokol H."/>
            <person name="Bermudez-Humaran L.G."/>
            <person name="Morrison M."/>
            <person name="Langella P."/>
            <person name="Azevedo V.A."/>
            <person name="Chatel J.M."/>
            <person name="Soares S."/>
        </authorList>
    </citation>
    <scope>NUCLEOTIDE SEQUENCE [LARGE SCALE GENOMIC DNA]</scope>
    <source>
        <strain evidence="1 2">CNCM I 4644</strain>
    </source>
</reference>
<sequence>MKEIKYLAKFVSEESFANDLICGNLFMRPVWYFRELEKKNRIAGQGDMREGAVFVEEKENQHYYMECFENSDVPIFCTYIIYDEDILDGRVYIPQKVITDFHCQDGYVVLIDYLPFQDALKTLGRRFSYCEGAVHYRFPTRAESIKMFCDETVDNLFYKSPYFRYQKEHRIVVGEYVNGTRTVALTSEGKKEHIKVSRYGFPDKSFDSTKWMPYKIYKLDDDMKQYARKITISSLERNEDQYVLIL</sequence>
<evidence type="ECO:0000313" key="1">
    <source>
        <dbReference type="EMBL" id="PDX84304.1"/>
    </source>
</evidence>
<accession>A0A2A7AYT6</accession>
<gene>
    <name evidence="1" type="ORF">CGS59_05915</name>
</gene>
<evidence type="ECO:0000313" key="2">
    <source>
        <dbReference type="Proteomes" id="UP000220480"/>
    </source>
</evidence>